<dbReference type="Gene3D" id="1.25.40.20">
    <property type="entry name" value="Ankyrin repeat-containing domain"/>
    <property type="match status" value="1"/>
</dbReference>
<dbReference type="InterPro" id="IPR052050">
    <property type="entry name" value="SecEffector_AnkRepeat"/>
</dbReference>
<dbReference type="PANTHER" id="PTHR46586:SF3">
    <property type="entry name" value="ANKYRIN REPEAT-CONTAINING PROTEIN"/>
    <property type="match status" value="1"/>
</dbReference>
<dbReference type="Proteomes" id="UP000243579">
    <property type="component" value="Unassembled WGS sequence"/>
</dbReference>
<evidence type="ECO:0000313" key="1">
    <source>
        <dbReference type="EMBL" id="OQR83364.1"/>
    </source>
</evidence>
<organism evidence="1 2">
    <name type="scientific">Achlya hypogyna</name>
    <name type="common">Oomycete</name>
    <name type="synonym">Protoachlya hypogyna</name>
    <dbReference type="NCBI Taxonomy" id="1202772"/>
    <lineage>
        <taxon>Eukaryota</taxon>
        <taxon>Sar</taxon>
        <taxon>Stramenopiles</taxon>
        <taxon>Oomycota</taxon>
        <taxon>Saprolegniomycetes</taxon>
        <taxon>Saprolegniales</taxon>
        <taxon>Achlyaceae</taxon>
        <taxon>Achlya</taxon>
    </lineage>
</organism>
<protein>
    <submittedName>
        <fullName evidence="1">Uncharacterized protein</fullName>
    </submittedName>
</protein>
<name>A0A1V9YCB6_ACHHY</name>
<dbReference type="AlphaFoldDB" id="A0A1V9YCB6"/>
<accession>A0A1V9YCB6</accession>
<dbReference type="PANTHER" id="PTHR46586">
    <property type="entry name" value="ANKYRIN REPEAT-CONTAINING PROTEIN"/>
    <property type="match status" value="1"/>
</dbReference>
<sequence>MADQVLRTPELVRKVASFQVGWGFDLVPLAIFLDHALPTEVYGPMAGVAPEDDRRRRAYAPIHALFSPWFLRYGVEGLQRLLAYRSCYREHLTFYAVLFGNVPLLEFLSLQTRLDVRSPHWCYAAYFDHLDVLEFFIGQGYEGYSTRVFSVAVAAGHLAIVRYLHELGSLADSDAMRLACEHNHLDIAEYLHYHLDLSWDRPCVVVYENELGATTAIQAFLLEHGYVFETVRSPRRPSGMLDRWRLRKRSSRDLRLLRIVESTDDNLVQRAVNLAAANGLTHIVAYFCRHRVAYFQTAEALDVAKDCHERCLVPLLKEEVKREVKKDTLVRKKSFLQPPRHSWCPIQ</sequence>
<reference evidence="1 2" key="1">
    <citation type="journal article" date="2014" name="Genome Biol. Evol.">
        <title>The secreted proteins of Achlya hypogyna and Thraustotheca clavata identify the ancestral oomycete secretome and reveal gene acquisitions by horizontal gene transfer.</title>
        <authorList>
            <person name="Misner I."/>
            <person name="Blouin N."/>
            <person name="Leonard G."/>
            <person name="Richards T.A."/>
            <person name="Lane C.E."/>
        </authorList>
    </citation>
    <scope>NUCLEOTIDE SEQUENCE [LARGE SCALE GENOMIC DNA]</scope>
    <source>
        <strain evidence="1 2">ATCC 48635</strain>
    </source>
</reference>
<dbReference type="SUPFAM" id="SSF48403">
    <property type="entry name" value="Ankyrin repeat"/>
    <property type="match status" value="1"/>
</dbReference>
<dbReference type="EMBL" id="JNBR01002218">
    <property type="protein sequence ID" value="OQR83364.1"/>
    <property type="molecule type" value="Genomic_DNA"/>
</dbReference>
<dbReference type="OrthoDB" id="60122at2759"/>
<evidence type="ECO:0000313" key="2">
    <source>
        <dbReference type="Proteomes" id="UP000243579"/>
    </source>
</evidence>
<keyword evidence="2" id="KW-1185">Reference proteome</keyword>
<proteinExistence type="predicted"/>
<gene>
    <name evidence="1" type="ORF">ACHHYP_14792</name>
</gene>
<comment type="caution">
    <text evidence="1">The sequence shown here is derived from an EMBL/GenBank/DDBJ whole genome shotgun (WGS) entry which is preliminary data.</text>
</comment>
<dbReference type="InterPro" id="IPR036770">
    <property type="entry name" value="Ankyrin_rpt-contain_sf"/>
</dbReference>